<gene>
    <name evidence="1" type="ORF">X801_08844</name>
</gene>
<reference evidence="1 2" key="1">
    <citation type="submission" date="2015-03" db="EMBL/GenBank/DDBJ databases">
        <title>Draft genome of the nematode, Opisthorchis viverrini.</title>
        <authorList>
            <person name="Mitreva M."/>
        </authorList>
    </citation>
    <scope>NUCLEOTIDE SEQUENCE [LARGE SCALE GENOMIC DNA]</scope>
    <source>
        <strain evidence="1">Khon Kaen</strain>
    </source>
</reference>
<evidence type="ECO:0000313" key="2">
    <source>
        <dbReference type="Proteomes" id="UP000243686"/>
    </source>
</evidence>
<dbReference type="EMBL" id="KV905534">
    <property type="protein sequence ID" value="OON15352.1"/>
    <property type="molecule type" value="Genomic_DNA"/>
</dbReference>
<name>A0A1S8WLN0_OPIVI</name>
<keyword evidence="2" id="KW-1185">Reference proteome</keyword>
<dbReference type="AlphaFoldDB" id="A0A1S8WLN0"/>
<organism evidence="1 2">
    <name type="scientific">Opisthorchis viverrini</name>
    <name type="common">Southeast Asian liver fluke</name>
    <dbReference type="NCBI Taxonomy" id="6198"/>
    <lineage>
        <taxon>Eukaryota</taxon>
        <taxon>Metazoa</taxon>
        <taxon>Spiralia</taxon>
        <taxon>Lophotrochozoa</taxon>
        <taxon>Platyhelminthes</taxon>
        <taxon>Trematoda</taxon>
        <taxon>Digenea</taxon>
        <taxon>Opisthorchiida</taxon>
        <taxon>Opisthorchiata</taxon>
        <taxon>Opisthorchiidae</taxon>
        <taxon>Opisthorchis</taxon>
    </lineage>
</organism>
<proteinExistence type="predicted"/>
<sequence>MQHQRWTCSIRASALNHSRVKPTAGATDYCS</sequence>
<accession>A0A1S8WLN0</accession>
<dbReference type="Proteomes" id="UP000243686">
    <property type="component" value="Unassembled WGS sequence"/>
</dbReference>
<evidence type="ECO:0000313" key="1">
    <source>
        <dbReference type="EMBL" id="OON15352.1"/>
    </source>
</evidence>
<protein>
    <submittedName>
        <fullName evidence="1">Uncharacterized protein</fullName>
    </submittedName>
</protein>